<evidence type="ECO:0000256" key="10">
    <source>
        <dbReference type="ARBA" id="ARBA00023242"/>
    </source>
</evidence>
<dbReference type="FunFam" id="3.30.160.60:FF:000290">
    <property type="entry name" value="Zinc finger protein 697 isoform X1"/>
    <property type="match status" value="1"/>
</dbReference>
<reference evidence="17 18" key="1">
    <citation type="journal article" date="2021" name="G3 (Bethesda)">
        <title>Improved contiguity of the threespine stickleback genome using long-read sequencing.</title>
        <authorList>
            <person name="Nath S."/>
            <person name="Shaw D.E."/>
            <person name="White M.A."/>
        </authorList>
    </citation>
    <scope>NUCLEOTIDE SEQUENCE [LARGE SCALE GENOMIC DNA]</scope>
    <source>
        <strain evidence="17 18">Lake Benthic</strain>
    </source>
</reference>
<dbReference type="Pfam" id="PF05485">
    <property type="entry name" value="THAP"/>
    <property type="match status" value="2"/>
</dbReference>
<feature type="domain" description="C2H2-type" evidence="15">
    <location>
        <begin position="568"/>
        <end position="595"/>
    </location>
</feature>
<feature type="domain" description="C2H2-type" evidence="15">
    <location>
        <begin position="764"/>
        <end position="792"/>
    </location>
</feature>
<evidence type="ECO:0000313" key="18">
    <source>
        <dbReference type="Proteomes" id="UP000007635"/>
    </source>
</evidence>
<dbReference type="FunFam" id="3.30.160.60:FF:000557">
    <property type="entry name" value="zinc finger and SCAN domain-containing protein 29"/>
    <property type="match status" value="2"/>
</dbReference>
<dbReference type="InterPro" id="IPR013087">
    <property type="entry name" value="Znf_C2H2_type"/>
</dbReference>
<evidence type="ECO:0000256" key="2">
    <source>
        <dbReference type="ARBA" id="ARBA00006991"/>
    </source>
</evidence>
<dbReference type="GO" id="GO:0005634">
    <property type="term" value="C:nucleus"/>
    <property type="evidence" value="ECO:0007669"/>
    <property type="project" value="UniProtKB-SubCell"/>
</dbReference>
<dbReference type="FunFam" id="3.30.160.60:FF:001498">
    <property type="entry name" value="Zinc finger protein 404"/>
    <property type="match status" value="1"/>
</dbReference>
<evidence type="ECO:0000256" key="14">
    <source>
        <dbReference type="SAM" id="MobiDB-lite"/>
    </source>
</evidence>
<keyword evidence="3" id="KW-0479">Metal-binding</keyword>
<protein>
    <recommendedName>
        <fullName evidence="11">Zinc finger protein 865</fullName>
    </recommendedName>
</protein>
<evidence type="ECO:0000259" key="16">
    <source>
        <dbReference type="PROSITE" id="PS50950"/>
    </source>
</evidence>
<evidence type="ECO:0000256" key="9">
    <source>
        <dbReference type="ARBA" id="ARBA00023163"/>
    </source>
</evidence>
<dbReference type="InterPro" id="IPR036236">
    <property type="entry name" value="Znf_C2H2_sf"/>
</dbReference>
<dbReference type="SMART" id="SM00980">
    <property type="entry name" value="THAP"/>
    <property type="match status" value="2"/>
</dbReference>
<dbReference type="InterPro" id="IPR050331">
    <property type="entry name" value="Zinc_finger"/>
</dbReference>
<dbReference type="SUPFAM" id="SSF57667">
    <property type="entry name" value="beta-beta-alpha zinc fingers"/>
    <property type="match status" value="5"/>
</dbReference>
<dbReference type="PROSITE" id="PS50950">
    <property type="entry name" value="ZF_THAP"/>
    <property type="match status" value="2"/>
</dbReference>
<dbReference type="Ensembl" id="ENSGACT00000048052.1">
    <property type="protein sequence ID" value="ENSGACP00000033590.1"/>
    <property type="gene ID" value="ENSGACG00000029458.1"/>
</dbReference>
<feature type="compositionally biased region" description="Basic and acidic residues" evidence="14">
    <location>
        <begin position="420"/>
        <end position="429"/>
    </location>
</feature>
<evidence type="ECO:0000256" key="12">
    <source>
        <dbReference type="PROSITE-ProRule" id="PRU00042"/>
    </source>
</evidence>
<dbReference type="Gene3D" id="3.30.160.60">
    <property type="entry name" value="Classic Zinc Finger"/>
    <property type="match status" value="11"/>
</dbReference>
<evidence type="ECO:0000259" key="15">
    <source>
        <dbReference type="PROSITE" id="PS50157"/>
    </source>
</evidence>
<feature type="domain" description="C2H2-type" evidence="15">
    <location>
        <begin position="540"/>
        <end position="567"/>
    </location>
</feature>
<feature type="domain" description="THAP-type" evidence="16">
    <location>
        <begin position="126"/>
        <end position="208"/>
    </location>
</feature>
<feature type="domain" description="C2H2-type" evidence="15">
    <location>
        <begin position="793"/>
        <end position="816"/>
    </location>
</feature>
<dbReference type="GO" id="GO:0008270">
    <property type="term" value="F:zinc ion binding"/>
    <property type="evidence" value="ECO:0007669"/>
    <property type="project" value="UniProtKB-KW"/>
</dbReference>
<dbReference type="FunFam" id="3.30.160.60:FF:002343">
    <property type="entry name" value="Zinc finger protein 33A"/>
    <property type="match status" value="1"/>
</dbReference>
<keyword evidence="8 13" id="KW-0238">DNA-binding</keyword>
<dbReference type="AlphaFoldDB" id="A0AAQ4P431"/>
<feature type="compositionally biased region" description="Polar residues" evidence="14">
    <location>
        <begin position="406"/>
        <end position="419"/>
    </location>
</feature>
<feature type="domain" description="C2H2-type" evidence="15">
    <location>
        <begin position="680"/>
        <end position="707"/>
    </location>
</feature>
<dbReference type="InterPro" id="IPR038441">
    <property type="entry name" value="THAP_Znf_sf"/>
</dbReference>
<feature type="region of interest" description="Disordered" evidence="14">
    <location>
        <begin position="460"/>
        <end position="479"/>
    </location>
</feature>
<evidence type="ECO:0000313" key="17">
    <source>
        <dbReference type="Ensembl" id="ENSGACP00000033590.1"/>
    </source>
</evidence>
<feature type="domain" description="C2H2-type" evidence="15">
    <location>
        <begin position="512"/>
        <end position="539"/>
    </location>
</feature>
<dbReference type="FunFam" id="3.30.160.60:FF:001485">
    <property type="entry name" value="Krueppel-related zinc finger protein"/>
    <property type="match status" value="1"/>
</dbReference>
<feature type="domain" description="C2H2-type" evidence="15">
    <location>
        <begin position="736"/>
        <end position="763"/>
    </location>
</feature>
<dbReference type="GeneID" id="120829310"/>
<keyword evidence="5 12" id="KW-0863">Zinc-finger</keyword>
<evidence type="ECO:0000256" key="5">
    <source>
        <dbReference type="ARBA" id="ARBA00022771"/>
    </source>
</evidence>
<dbReference type="SMART" id="SM00692">
    <property type="entry name" value="DM3"/>
    <property type="match status" value="2"/>
</dbReference>
<name>A0AAQ4P431_GASAC</name>
<dbReference type="GO" id="GO:0010468">
    <property type="term" value="P:regulation of gene expression"/>
    <property type="evidence" value="ECO:0007669"/>
    <property type="project" value="TreeGrafter"/>
</dbReference>
<dbReference type="GeneTree" id="ENSGT01150000286936"/>
<evidence type="ECO:0000256" key="13">
    <source>
        <dbReference type="PROSITE-ProRule" id="PRU00309"/>
    </source>
</evidence>
<dbReference type="PANTHER" id="PTHR16515">
    <property type="entry name" value="PR DOMAIN ZINC FINGER PROTEIN"/>
    <property type="match status" value="1"/>
</dbReference>
<dbReference type="FunFam" id="3.30.160.60:FF:000925">
    <property type="entry name" value="Zinc finger protein 668"/>
    <property type="match status" value="1"/>
</dbReference>
<evidence type="ECO:0000256" key="1">
    <source>
        <dbReference type="ARBA" id="ARBA00004123"/>
    </source>
</evidence>
<reference evidence="17" key="3">
    <citation type="submission" date="2025-09" db="UniProtKB">
        <authorList>
            <consortium name="Ensembl"/>
        </authorList>
    </citation>
    <scope>IDENTIFICATION</scope>
</reference>
<evidence type="ECO:0000256" key="3">
    <source>
        <dbReference type="ARBA" id="ARBA00022723"/>
    </source>
</evidence>
<dbReference type="Pfam" id="PF00096">
    <property type="entry name" value="zf-C2H2"/>
    <property type="match status" value="9"/>
</dbReference>
<dbReference type="PROSITE" id="PS50157">
    <property type="entry name" value="ZINC_FINGER_C2H2_2"/>
    <property type="match status" value="11"/>
</dbReference>
<dbReference type="SUPFAM" id="SSF57716">
    <property type="entry name" value="Glucocorticoid receptor-like (DNA-binding domain)"/>
    <property type="match status" value="2"/>
</dbReference>
<feature type="region of interest" description="Disordered" evidence="14">
    <location>
        <begin position="365"/>
        <end position="435"/>
    </location>
</feature>
<dbReference type="PANTHER" id="PTHR16515:SF49">
    <property type="entry name" value="GASTRULA ZINC FINGER PROTEIN XLCGF49.1-LIKE-RELATED"/>
    <property type="match status" value="1"/>
</dbReference>
<proteinExistence type="inferred from homology"/>
<evidence type="ECO:0000256" key="7">
    <source>
        <dbReference type="ARBA" id="ARBA00023015"/>
    </source>
</evidence>
<keyword evidence="7" id="KW-0805">Transcription regulation</keyword>
<evidence type="ECO:0000256" key="6">
    <source>
        <dbReference type="ARBA" id="ARBA00022833"/>
    </source>
</evidence>
<evidence type="ECO:0000256" key="8">
    <source>
        <dbReference type="ARBA" id="ARBA00023125"/>
    </source>
</evidence>
<evidence type="ECO:0000256" key="11">
    <source>
        <dbReference type="ARBA" id="ARBA00068876"/>
    </source>
</evidence>
<feature type="compositionally biased region" description="Basic and acidic residues" evidence="14">
    <location>
        <begin position="395"/>
        <end position="405"/>
    </location>
</feature>
<feature type="domain" description="C2H2-type" evidence="15">
    <location>
        <begin position="652"/>
        <end position="679"/>
    </location>
</feature>
<keyword evidence="9" id="KW-0804">Transcription</keyword>
<feature type="domain" description="C2H2-type" evidence="15">
    <location>
        <begin position="596"/>
        <end position="623"/>
    </location>
</feature>
<reference evidence="17" key="2">
    <citation type="submission" date="2025-08" db="UniProtKB">
        <authorList>
            <consortium name="Ensembl"/>
        </authorList>
    </citation>
    <scope>IDENTIFICATION</scope>
</reference>
<dbReference type="SMART" id="SM00355">
    <property type="entry name" value="ZnF_C2H2"/>
    <property type="match status" value="11"/>
</dbReference>
<dbReference type="FunFam" id="3.30.160.60:FF:000145">
    <property type="entry name" value="Zinc finger protein 574"/>
    <property type="match status" value="1"/>
</dbReference>
<keyword evidence="18" id="KW-1185">Reference proteome</keyword>
<comment type="similarity">
    <text evidence="2">Belongs to the krueppel C2H2-type zinc-finger protein family.</text>
</comment>
<feature type="domain" description="THAP-type" evidence="16">
    <location>
        <begin position="1"/>
        <end position="83"/>
    </location>
</feature>
<dbReference type="GO" id="GO:0003677">
    <property type="term" value="F:DNA binding"/>
    <property type="evidence" value="ECO:0007669"/>
    <property type="project" value="UniProtKB-UniRule"/>
</dbReference>
<dbReference type="FunFam" id="3.30.160.60:FF:000446">
    <property type="entry name" value="Zinc finger protein"/>
    <property type="match status" value="1"/>
</dbReference>
<feature type="domain" description="C2H2-type" evidence="15">
    <location>
        <begin position="624"/>
        <end position="651"/>
    </location>
</feature>
<dbReference type="InterPro" id="IPR006612">
    <property type="entry name" value="THAP_Znf"/>
</dbReference>
<evidence type="ECO:0000256" key="4">
    <source>
        <dbReference type="ARBA" id="ARBA00022737"/>
    </source>
</evidence>
<keyword evidence="4" id="KW-0677">Repeat</keyword>
<dbReference type="Pfam" id="PF13912">
    <property type="entry name" value="zf-C2H2_6"/>
    <property type="match status" value="1"/>
</dbReference>
<comment type="subcellular location">
    <subcellularLocation>
        <location evidence="1">Nucleus</location>
    </subcellularLocation>
</comment>
<organism evidence="17 18">
    <name type="scientific">Gasterosteus aculeatus aculeatus</name>
    <name type="common">three-spined stickleback</name>
    <dbReference type="NCBI Taxonomy" id="481459"/>
    <lineage>
        <taxon>Eukaryota</taxon>
        <taxon>Metazoa</taxon>
        <taxon>Chordata</taxon>
        <taxon>Craniata</taxon>
        <taxon>Vertebrata</taxon>
        <taxon>Euteleostomi</taxon>
        <taxon>Actinopterygii</taxon>
        <taxon>Neopterygii</taxon>
        <taxon>Teleostei</taxon>
        <taxon>Neoteleostei</taxon>
        <taxon>Acanthomorphata</taxon>
        <taxon>Eupercaria</taxon>
        <taxon>Perciformes</taxon>
        <taxon>Cottioidei</taxon>
        <taxon>Gasterosteales</taxon>
        <taxon>Gasterosteidae</taxon>
        <taxon>Gasterosteus</taxon>
    </lineage>
</organism>
<keyword evidence="6" id="KW-0862">Zinc</keyword>
<dbReference type="RefSeq" id="XP_040049255.1">
    <property type="nucleotide sequence ID" value="XM_040193321.1"/>
</dbReference>
<dbReference type="Proteomes" id="UP000007635">
    <property type="component" value="Chromosome XII"/>
</dbReference>
<keyword evidence="10" id="KW-0539">Nucleus</keyword>
<dbReference type="Gene3D" id="6.20.210.20">
    <property type="entry name" value="THAP domain"/>
    <property type="match status" value="2"/>
</dbReference>
<sequence length="816" mass="90738">MPGFCAAYGCSNHRCLETRTQGITFHRFPKTGERRRKWEVALRRDGFAASGWTLLCSEHFRSEDFDRTGQTVRLKDGVVPTIFNFPAHVQRSVATTSTTTSSRAADNLPVDLLPDVEIVDSSPVKMPDFCAAYGCSNRRCLETRTRGITFHRFPKTRERRRKWEVALRRDGFAASVRTMLCSEHFRSEDFDRTGQTVRLKDGVVPTIFNFPAHVQRSVATTSTTTSSRAADNLPVDLLPDVQAQNRPLAVRMSSSAGLRTQLAAVMESLVHAAVAQLKKLVEDSSTFQLHLEIRTGEAPPRPHSREKLVQFASVMETLGNEALGKIMNVVDEAELSPEPPSGRGGRRPQTSVLNILNGAHVEAEHSYGVQPETSDARRPTQTKPGDEGTDNLLTNRDKHGIKETSVRTTDSSVTEVQNSDSHKSARAEPTENPLVPAVTVKDEQGNVDLGAIAERARVEATDPATSDLQQPGFAASGKAFTSPSNLKPLASGVCGRAFAQRQSLRSHGERPHQCPQCGKHFAKETQLKTHAVLHTGEKPHGCEVCGRRFNLLQNLQRHAHAHTAKKVHVCGACGKSFTRAVALKTHQLVHSGLKPFQCEQCPKAFRHAANLKNHQRVHSGLRPFGCDVCGKTFRHSMNLKMHQRIHTGERPFGCDRCGKTFCQSVNLKIHQRIHTGERPFGCEICGKTFRQSVNLKIHQRIHTGERPFGCHECGKTFNQQSSLNTHRRTHSAERPFACSFCDKRFSIANSLKLHLRVHTGEKPYSCDVCGKTFSQGSHLKTHKTRVHAGGKQYICDKCGKRYSDQRNLKLHKCGYA</sequence>
<dbReference type="PROSITE" id="PS00028">
    <property type="entry name" value="ZINC_FINGER_C2H2_1"/>
    <property type="match status" value="10"/>
</dbReference>
<dbReference type="FunFam" id="3.30.160.60:FF:000100">
    <property type="entry name" value="Zinc finger 45-like"/>
    <property type="match status" value="1"/>
</dbReference>
<feature type="domain" description="C2H2-type" evidence="15">
    <location>
        <begin position="708"/>
        <end position="735"/>
    </location>
</feature>
<accession>A0AAQ4P431</accession>